<feature type="transmembrane region" description="Helical" evidence="6">
    <location>
        <begin position="482"/>
        <end position="500"/>
    </location>
</feature>
<dbReference type="InterPro" id="IPR025405">
    <property type="entry name" value="DUF4131"/>
</dbReference>
<evidence type="ECO:0000256" key="4">
    <source>
        <dbReference type="ARBA" id="ARBA00022989"/>
    </source>
</evidence>
<dbReference type="InterPro" id="IPR035681">
    <property type="entry name" value="ComA-like_MBL"/>
</dbReference>
<dbReference type="Gene3D" id="3.60.15.10">
    <property type="entry name" value="Ribonuclease Z/Hydroxyacylglutathione hydrolase-like"/>
    <property type="match status" value="1"/>
</dbReference>
<feature type="transmembrane region" description="Helical" evidence="6">
    <location>
        <begin position="45"/>
        <end position="62"/>
    </location>
</feature>
<feature type="transmembrane region" description="Helical" evidence="6">
    <location>
        <begin position="245"/>
        <end position="268"/>
    </location>
</feature>
<dbReference type="InterPro" id="IPR036866">
    <property type="entry name" value="RibonucZ/Hydroxyglut_hydro"/>
</dbReference>
<feature type="transmembrane region" description="Helical" evidence="6">
    <location>
        <begin position="401"/>
        <end position="419"/>
    </location>
</feature>
<evidence type="ECO:0000313" key="9">
    <source>
        <dbReference type="Proteomes" id="UP000326354"/>
    </source>
</evidence>
<evidence type="ECO:0000256" key="3">
    <source>
        <dbReference type="ARBA" id="ARBA00022692"/>
    </source>
</evidence>
<dbReference type="Pfam" id="PF13567">
    <property type="entry name" value="DUF4131"/>
    <property type="match status" value="1"/>
</dbReference>
<dbReference type="Pfam" id="PF03772">
    <property type="entry name" value="Competence"/>
    <property type="match status" value="1"/>
</dbReference>
<evidence type="ECO:0000259" key="7">
    <source>
        <dbReference type="SMART" id="SM00849"/>
    </source>
</evidence>
<keyword evidence="2" id="KW-1003">Cell membrane</keyword>
<dbReference type="AlphaFoldDB" id="A0A5S9IHX7"/>
<feature type="transmembrane region" description="Helical" evidence="6">
    <location>
        <begin position="12"/>
        <end position="39"/>
    </location>
</feature>
<dbReference type="NCBIfam" id="TIGR00360">
    <property type="entry name" value="ComEC_N-term"/>
    <property type="match status" value="1"/>
</dbReference>
<feature type="transmembrane region" description="Helical" evidence="6">
    <location>
        <begin position="280"/>
        <end position="307"/>
    </location>
</feature>
<evidence type="ECO:0000256" key="6">
    <source>
        <dbReference type="SAM" id="Phobius"/>
    </source>
</evidence>
<comment type="subcellular location">
    <subcellularLocation>
        <location evidence="1">Cell membrane</location>
        <topology evidence="1">Multi-pass membrane protein</topology>
    </subcellularLocation>
</comment>
<keyword evidence="9" id="KW-1185">Reference proteome</keyword>
<dbReference type="NCBIfam" id="TIGR00361">
    <property type="entry name" value="ComEC_Rec2"/>
    <property type="match status" value="1"/>
</dbReference>
<dbReference type="InterPro" id="IPR052159">
    <property type="entry name" value="Competence_DNA_uptake"/>
</dbReference>
<dbReference type="InterPro" id="IPR004797">
    <property type="entry name" value="Competence_ComEC/Rec2"/>
</dbReference>
<name>A0A5S9IHX7_UABAM</name>
<gene>
    <name evidence="8" type="ORF">UABAM_00070</name>
</gene>
<dbReference type="EMBL" id="AP019860">
    <property type="protein sequence ID" value="BBM81731.1"/>
    <property type="molecule type" value="Genomic_DNA"/>
</dbReference>
<feature type="domain" description="Metallo-beta-lactamase" evidence="7">
    <location>
        <begin position="513"/>
        <end position="696"/>
    </location>
</feature>
<evidence type="ECO:0000256" key="2">
    <source>
        <dbReference type="ARBA" id="ARBA00022475"/>
    </source>
</evidence>
<evidence type="ECO:0000256" key="1">
    <source>
        <dbReference type="ARBA" id="ARBA00004651"/>
    </source>
</evidence>
<organism evidence="8 9">
    <name type="scientific">Uabimicrobium amorphum</name>
    <dbReference type="NCBI Taxonomy" id="2596890"/>
    <lineage>
        <taxon>Bacteria</taxon>
        <taxon>Pseudomonadati</taxon>
        <taxon>Planctomycetota</taxon>
        <taxon>Candidatus Uabimicrobiia</taxon>
        <taxon>Candidatus Uabimicrobiales</taxon>
        <taxon>Candidatus Uabimicrobiaceae</taxon>
        <taxon>Candidatus Uabimicrobium</taxon>
    </lineage>
</organism>
<evidence type="ECO:0000313" key="8">
    <source>
        <dbReference type="EMBL" id="BBM81731.1"/>
    </source>
</evidence>
<dbReference type="PANTHER" id="PTHR30619">
    <property type="entry name" value="DNA INTERNALIZATION/COMPETENCE PROTEIN COMEC/REC2"/>
    <property type="match status" value="1"/>
</dbReference>
<dbReference type="Pfam" id="PF00753">
    <property type="entry name" value="Lactamase_B"/>
    <property type="match status" value="1"/>
</dbReference>
<keyword evidence="4 6" id="KW-1133">Transmembrane helix</keyword>
<feature type="transmembrane region" description="Helical" evidence="6">
    <location>
        <begin position="319"/>
        <end position="337"/>
    </location>
</feature>
<reference evidence="8 9" key="1">
    <citation type="submission" date="2019-08" db="EMBL/GenBank/DDBJ databases">
        <title>Complete genome sequence of Candidatus Uab amorphum.</title>
        <authorList>
            <person name="Shiratori T."/>
            <person name="Suzuki S."/>
            <person name="Kakizawa Y."/>
            <person name="Ishida K."/>
        </authorList>
    </citation>
    <scope>NUCLEOTIDE SEQUENCE [LARGE SCALE GENOMIC DNA]</scope>
    <source>
        <strain evidence="8 9">SRT547</strain>
    </source>
</reference>
<dbReference type="SMART" id="SM00849">
    <property type="entry name" value="Lactamase_B"/>
    <property type="match status" value="1"/>
</dbReference>
<proteinExistence type="predicted"/>
<keyword evidence="5 6" id="KW-0472">Membrane</keyword>
<dbReference type="PANTHER" id="PTHR30619:SF1">
    <property type="entry name" value="RECOMBINATION PROTEIN 2"/>
    <property type="match status" value="1"/>
</dbReference>
<protein>
    <submittedName>
        <fullName evidence="8">Competence protein ComEC</fullName>
    </submittedName>
</protein>
<dbReference type="RefSeq" id="WP_173013048.1">
    <property type="nucleotide sequence ID" value="NZ_AP019860.1"/>
</dbReference>
<feature type="transmembrane region" description="Helical" evidence="6">
    <location>
        <begin position="456"/>
        <end position="476"/>
    </location>
</feature>
<dbReference type="CDD" id="cd07731">
    <property type="entry name" value="ComA-like_MBL-fold"/>
    <property type="match status" value="1"/>
</dbReference>
<feature type="transmembrane region" description="Helical" evidence="6">
    <location>
        <begin position="371"/>
        <end position="389"/>
    </location>
</feature>
<dbReference type="InterPro" id="IPR004477">
    <property type="entry name" value="ComEC_N"/>
</dbReference>
<keyword evidence="3 6" id="KW-0812">Transmembrane</keyword>
<dbReference type="KEGG" id="uam:UABAM_00070"/>
<evidence type="ECO:0000256" key="5">
    <source>
        <dbReference type="ARBA" id="ARBA00023136"/>
    </source>
</evidence>
<dbReference type="Proteomes" id="UP000326354">
    <property type="component" value="Chromosome"/>
</dbReference>
<sequence length="727" mass="83281">MTRLSIGLFLTLYSLGIALAIFYASYIWMFFAIFVVGMLAPKRNFLVIVFVITLSGFLRVNIEKLTQPQLFFNDNTVVTVRGILIDNVFALRQQQKNTRRSFVIQVCSRKVNNKWVEMRCKMYVVVFFAVECDYLRGGYFEVDGIIRHIRKPRNPGEFNRRLFAMSRGVFYDLYVKKEGLRFLSTYRGCPLFNFAKFLQAKIAKYLVKEFGTKVGGVAAALCFGERFFLDSSLRDEFVESGAMHLLAISGFHIVIITGILLRLCTIVFRDYYTSVFTTLFLLIVYAFIAGMTVSITRAVVMMCIYLLSSIVGREKNAMHSLLVTALAFLFFDPFHILRIDFQMSFIVCFFILHVGDRDTTDSFTTKLKDNIIVAVVATLSSFPLTAYYFYSIAPAAMITGFALYIPIYMSLLLVLTWVFSPVSLTFIGDSFFGMVYGNIALLLWLLGCVRSIPGGFFYVPQPHMWQILVFYLLLMITRPRNIMVVCVLFVIFCTMIFFRIEQDFRLTVLDVGHGDCIFVEKNGRNYLYDCGSFRILSFLRAKGIYRIDAVIISHGDIDHCRALSALIQSVHVDKIICNSHFAATPLASEVSKYGVELCVVRDREHAEGFTFLYPGEFFENKKATDNDHSLGVLCEIHGKKIVLLGDMEDKALRILLEYNIQDVYLMQVPHHGSKNNFTEKLLRKWRPKYATLSSKKTFPCLNTLHLYAKYSVKVLATYSRGAIVVHW</sequence>
<dbReference type="SUPFAM" id="SSF56281">
    <property type="entry name" value="Metallo-hydrolase/oxidoreductase"/>
    <property type="match status" value="1"/>
</dbReference>
<dbReference type="GO" id="GO:0005886">
    <property type="term" value="C:plasma membrane"/>
    <property type="evidence" value="ECO:0007669"/>
    <property type="project" value="UniProtKB-SubCell"/>
</dbReference>
<accession>A0A5S9IHX7</accession>
<feature type="transmembrane region" description="Helical" evidence="6">
    <location>
        <begin position="431"/>
        <end position="449"/>
    </location>
</feature>
<dbReference type="InterPro" id="IPR001279">
    <property type="entry name" value="Metallo-B-lactamas"/>
</dbReference>
<dbReference type="GO" id="GO:0030420">
    <property type="term" value="P:establishment of competence for transformation"/>
    <property type="evidence" value="ECO:0007669"/>
    <property type="project" value="InterPro"/>
</dbReference>